<dbReference type="Proteomes" id="UP001056120">
    <property type="component" value="Linkage Group LG17"/>
</dbReference>
<keyword evidence="2" id="KW-1185">Reference proteome</keyword>
<gene>
    <name evidence="1" type="ORF">L1987_52685</name>
</gene>
<comment type="caution">
    <text evidence="1">The sequence shown here is derived from an EMBL/GenBank/DDBJ whole genome shotgun (WGS) entry which is preliminary data.</text>
</comment>
<name>A0ACB9EUH0_9ASTR</name>
<reference evidence="1 2" key="2">
    <citation type="journal article" date="2022" name="Mol. Ecol. Resour.">
        <title>The genomes of chicory, endive, great burdock and yacon provide insights into Asteraceae paleo-polyploidization history and plant inulin production.</title>
        <authorList>
            <person name="Fan W."/>
            <person name="Wang S."/>
            <person name="Wang H."/>
            <person name="Wang A."/>
            <person name="Jiang F."/>
            <person name="Liu H."/>
            <person name="Zhao H."/>
            <person name="Xu D."/>
            <person name="Zhang Y."/>
        </authorList>
    </citation>
    <scope>NUCLEOTIDE SEQUENCE [LARGE SCALE GENOMIC DNA]</scope>
    <source>
        <strain evidence="2">cv. Yunnan</strain>
        <tissue evidence="1">Leaves</tissue>
    </source>
</reference>
<reference evidence="2" key="1">
    <citation type="journal article" date="2022" name="Mol. Ecol. Resour.">
        <title>The genomes of chicory, endive, great burdock and yacon provide insights into Asteraceae palaeo-polyploidization history and plant inulin production.</title>
        <authorList>
            <person name="Fan W."/>
            <person name="Wang S."/>
            <person name="Wang H."/>
            <person name="Wang A."/>
            <person name="Jiang F."/>
            <person name="Liu H."/>
            <person name="Zhao H."/>
            <person name="Xu D."/>
            <person name="Zhang Y."/>
        </authorList>
    </citation>
    <scope>NUCLEOTIDE SEQUENCE [LARGE SCALE GENOMIC DNA]</scope>
    <source>
        <strain evidence="2">cv. Yunnan</strain>
    </source>
</reference>
<accession>A0ACB9EUH0</accession>
<sequence>MKASLVRVELLSRQASHSSRQNIRKVNYCQERPGNALPLHLQKNPLPECCASQGRLSQSNPAGAIQLPGIFTIILQALNRASFVIDLILNCSPSKHSLAGNTTFTTQKKISIKEKFSKKLSGPSRRKKQSDASLSPQPRVEVLDEKSRIGSYAKNTSEKARKRPNRHTNSLSRRSHSAEEKKPKKVSHIGREKRRPRE</sequence>
<evidence type="ECO:0000313" key="1">
    <source>
        <dbReference type="EMBL" id="KAI3762260.1"/>
    </source>
</evidence>
<dbReference type="EMBL" id="CM042034">
    <property type="protein sequence ID" value="KAI3762260.1"/>
    <property type="molecule type" value="Genomic_DNA"/>
</dbReference>
<evidence type="ECO:0000313" key="2">
    <source>
        <dbReference type="Proteomes" id="UP001056120"/>
    </source>
</evidence>
<proteinExistence type="predicted"/>
<protein>
    <submittedName>
        <fullName evidence="1">Uncharacterized protein</fullName>
    </submittedName>
</protein>
<organism evidence="1 2">
    <name type="scientific">Smallanthus sonchifolius</name>
    <dbReference type="NCBI Taxonomy" id="185202"/>
    <lineage>
        <taxon>Eukaryota</taxon>
        <taxon>Viridiplantae</taxon>
        <taxon>Streptophyta</taxon>
        <taxon>Embryophyta</taxon>
        <taxon>Tracheophyta</taxon>
        <taxon>Spermatophyta</taxon>
        <taxon>Magnoliopsida</taxon>
        <taxon>eudicotyledons</taxon>
        <taxon>Gunneridae</taxon>
        <taxon>Pentapetalae</taxon>
        <taxon>asterids</taxon>
        <taxon>campanulids</taxon>
        <taxon>Asterales</taxon>
        <taxon>Asteraceae</taxon>
        <taxon>Asteroideae</taxon>
        <taxon>Heliantheae alliance</taxon>
        <taxon>Millerieae</taxon>
        <taxon>Smallanthus</taxon>
    </lineage>
</organism>